<dbReference type="GO" id="GO:0005737">
    <property type="term" value="C:cytoplasm"/>
    <property type="evidence" value="ECO:0007669"/>
    <property type="project" value="TreeGrafter"/>
</dbReference>
<organism evidence="1 2">
    <name type="scientific">Aeoliella mucimassa</name>
    <dbReference type="NCBI Taxonomy" id="2527972"/>
    <lineage>
        <taxon>Bacteria</taxon>
        <taxon>Pseudomonadati</taxon>
        <taxon>Planctomycetota</taxon>
        <taxon>Planctomycetia</taxon>
        <taxon>Pirellulales</taxon>
        <taxon>Lacipirellulaceae</taxon>
        <taxon>Aeoliella</taxon>
    </lineage>
</organism>
<dbReference type="EC" id="3.1.3.3" evidence="1"/>
<evidence type="ECO:0000313" key="1">
    <source>
        <dbReference type="EMBL" id="QDU54068.1"/>
    </source>
</evidence>
<accession>A0A518AH67</accession>
<keyword evidence="1" id="KW-0378">Hydrolase</keyword>
<dbReference type="OrthoDB" id="9781415at2"/>
<dbReference type="RefSeq" id="WP_145245096.1">
    <property type="nucleotide sequence ID" value="NZ_CP036278.1"/>
</dbReference>
<dbReference type="GO" id="GO:0016791">
    <property type="term" value="F:phosphatase activity"/>
    <property type="evidence" value="ECO:0007669"/>
    <property type="project" value="TreeGrafter"/>
</dbReference>
<dbReference type="PANTHER" id="PTHR48100:SF1">
    <property type="entry name" value="HISTIDINE PHOSPHATASE FAMILY PROTEIN-RELATED"/>
    <property type="match status" value="1"/>
</dbReference>
<dbReference type="InterPro" id="IPR050275">
    <property type="entry name" value="PGM_Phosphatase"/>
</dbReference>
<proteinExistence type="predicted"/>
<gene>
    <name evidence="1" type="primary">pspA_1</name>
    <name evidence="1" type="ORF">Pan181_02480</name>
</gene>
<dbReference type="EMBL" id="CP036278">
    <property type="protein sequence ID" value="QDU54068.1"/>
    <property type="molecule type" value="Genomic_DNA"/>
</dbReference>
<dbReference type="InterPro" id="IPR029033">
    <property type="entry name" value="His_PPase_superfam"/>
</dbReference>
<dbReference type="PANTHER" id="PTHR48100">
    <property type="entry name" value="BROAD-SPECIFICITY PHOSPHATASE YOR283W-RELATED"/>
    <property type="match status" value="1"/>
</dbReference>
<dbReference type="KEGG" id="amuc:Pan181_02480"/>
<name>A0A518AH67_9BACT</name>
<keyword evidence="2" id="KW-1185">Reference proteome</keyword>
<sequence length="196" mass="21373">MKQLVLVHTGITEYDKQGRIQGTLDVPLSKVGRDQIEAITQELAPLGATNLFTSPGQASVQTSEILSAALSLKVRPLDKLTNINYGLWQGMLVEDVKLKQPKVFRKWQEQPATVCPPEGETIPKITDRVAEVMTKITKKVKPDSTTLLVAPAPLASIVRHVVTGADLGNLWQSFEAAGSWEIFPLDKPVKVEIGGP</sequence>
<protein>
    <submittedName>
        <fullName evidence="1">Phosphoserine phosphatase 1</fullName>
        <ecNumber evidence="1">3.1.3.3</ecNumber>
    </submittedName>
</protein>
<dbReference type="Pfam" id="PF00300">
    <property type="entry name" value="His_Phos_1"/>
    <property type="match status" value="1"/>
</dbReference>
<dbReference type="Gene3D" id="3.40.50.1240">
    <property type="entry name" value="Phosphoglycerate mutase-like"/>
    <property type="match status" value="1"/>
</dbReference>
<evidence type="ECO:0000313" key="2">
    <source>
        <dbReference type="Proteomes" id="UP000315750"/>
    </source>
</evidence>
<reference evidence="1 2" key="1">
    <citation type="submission" date="2019-02" db="EMBL/GenBank/DDBJ databases">
        <title>Deep-cultivation of Planctomycetes and their phenomic and genomic characterization uncovers novel biology.</title>
        <authorList>
            <person name="Wiegand S."/>
            <person name="Jogler M."/>
            <person name="Boedeker C."/>
            <person name="Pinto D."/>
            <person name="Vollmers J."/>
            <person name="Rivas-Marin E."/>
            <person name="Kohn T."/>
            <person name="Peeters S.H."/>
            <person name="Heuer A."/>
            <person name="Rast P."/>
            <person name="Oberbeckmann S."/>
            <person name="Bunk B."/>
            <person name="Jeske O."/>
            <person name="Meyerdierks A."/>
            <person name="Storesund J.E."/>
            <person name="Kallscheuer N."/>
            <person name="Luecker S."/>
            <person name="Lage O.M."/>
            <person name="Pohl T."/>
            <person name="Merkel B.J."/>
            <person name="Hornburger P."/>
            <person name="Mueller R.-W."/>
            <person name="Bruemmer F."/>
            <person name="Labrenz M."/>
            <person name="Spormann A.M."/>
            <person name="Op den Camp H."/>
            <person name="Overmann J."/>
            <person name="Amann R."/>
            <person name="Jetten M.S.M."/>
            <person name="Mascher T."/>
            <person name="Medema M.H."/>
            <person name="Devos D.P."/>
            <person name="Kaster A.-K."/>
            <person name="Ovreas L."/>
            <person name="Rohde M."/>
            <person name="Galperin M.Y."/>
            <person name="Jogler C."/>
        </authorList>
    </citation>
    <scope>NUCLEOTIDE SEQUENCE [LARGE SCALE GENOMIC DNA]</scope>
    <source>
        <strain evidence="1 2">Pan181</strain>
    </source>
</reference>
<dbReference type="SUPFAM" id="SSF53254">
    <property type="entry name" value="Phosphoglycerate mutase-like"/>
    <property type="match status" value="1"/>
</dbReference>
<dbReference type="AlphaFoldDB" id="A0A518AH67"/>
<dbReference type="InterPro" id="IPR013078">
    <property type="entry name" value="His_Pase_superF_clade-1"/>
</dbReference>
<dbReference type="Proteomes" id="UP000315750">
    <property type="component" value="Chromosome"/>
</dbReference>